<dbReference type="AlphaFoldDB" id="A0A8H7Z610"/>
<feature type="transmembrane region" description="Helical" evidence="1">
    <location>
        <begin position="30"/>
        <end position="49"/>
    </location>
</feature>
<name>A0A8H7Z610_AJECA</name>
<keyword evidence="1" id="KW-0472">Membrane</keyword>
<reference evidence="2 3" key="1">
    <citation type="submission" date="2021-01" db="EMBL/GenBank/DDBJ databases">
        <title>Chromosome-level genome assembly of a human fungal pathogen reveals clustering of transcriptionally co-regulated genes.</title>
        <authorList>
            <person name="Voorhies M."/>
            <person name="Cohen S."/>
            <person name="Shea T.P."/>
            <person name="Petrus S."/>
            <person name="Munoz J.F."/>
            <person name="Poplawski S."/>
            <person name="Goldman W.E."/>
            <person name="Michael T."/>
            <person name="Cuomo C.A."/>
            <person name="Sil A."/>
            <person name="Beyhan S."/>
        </authorList>
    </citation>
    <scope>NUCLEOTIDE SEQUENCE [LARGE SCALE GENOMIC DNA]</scope>
    <source>
        <strain evidence="2 3">G184AR</strain>
    </source>
</reference>
<evidence type="ECO:0000313" key="3">
    <source>
        <dbReference type="Proteomes" id="UP000670092"/>
    </source>
</evidence>
<organism evidence="2 3">
    <name type="scientific">Ajellomyces capsulatus</name>
    <name type="common">Darling's disease fungus</name>
    <name type="synonym">Histoplasma capsulatum</name>
    <dbReference type="NCBI Taxonomy" id="5037"/>
    <lineage>
        <taxon>Eukaryota</taxon>
        <taxon>Fungi</taxon>
        <taxon>Dikarya</taxon>
        <taxon>Ascomycota</taxon>
        <taxon>Pezizomycotina</taxon>
        <taxon>Eurotiomycetes</taxon>
        <taxon>Eurotiomycetidae</taxon>
        <taxon>Onygenales</taxon>
        <taxon>Ajellomycetaceae</taxon>
        <taxon>Histoplasma</taxon>
    </lineage>
</organism>
<evidence type="ECO:0000256" key="1">
    <source>
        <dbReference type="SAM" id="Phobius"/>
    </source>
</evidence>
<accession>A0A8H7Z610</accession>
<dbReference type="Proteomes" id="UP000670092">
    <property type="component" value="Unassembled WGS sequence"/>
</dbReference>
<gene>
    <name evidence="2" type="ORF">I7I52_03238</name>
</gene>
<dbReference type="VEuPathDB" id="FungiDB:I7I52_03238"/>
<keyword evidence="1" id="KW-0812">Transmembrane</keyword>
<comment type="caution">
    <text evidence="2">The sequence shown here is derived from an EMBL/GenBank/DDBJ whole genome shotgun (WGS) entry which is preliminary data.</text>
</comment>
<proteinExistence type="predicted"/>
<sequence>MIIITLGLKHSPLPILSWRMALQSLVSARLSFSLALPYAQLVFLCLFLLPDILSNPRYFECFLPFCLYH</sequence>
<evidence type="ECO:0000313" key="2">
    <source>
        <dbReference type="EMBL" id="KAG5304779.1"/>
    </source>
</evidence>
<protein>
    <submittedName>
        <fullName evidence="2">Uncharacterized protein</fullName>
    </submittedName>
</protein>
<dbReference type="EMBL" id="JAEVHI010000001">
    <property type="protein sequence ID" value="KAG5304779.1"/>
    <property type="molecule type" value="Genomic_DNA"/>
</dbReference>
<keyword evidence="1" id="KW-1133">Transmembrane helix</keyword>